<gene>
    <name evidence="6" type="ORF">CD33_19015</name>
</gene>
<evidence type="ECO:0000313" key="7">
    <source>
        <dbReference type="Proteomes" id="UP000030408"/>
    </source>
</evidence>
<reference evidence="6 7" key="1">
    <citation type="submission" date="2014-02" db="EMBL/GenBank/DDBJ databases">
        <title>Draft genome sequence of Lysinibacillus sinduriensis JCM 15800.</title>
        <authorList>
            <person name="Zhang F."/>
            <person name="Wang G."/>
            <person name="Zhang L."/>
        </authorList>
    </citation>
    <scope>NUCLEOTIDE SEQUENCE [LARGE SCALE GENOMIC DNA]</scope>
    <source>
        <strain evidence="6 7">JCM 15800</strain>
    </source>
</reference>
<protein>
    <recommendedName>
        <fullName evidence="5">Transposase IS4-like domain-containing protein</fullName>
    </recommendedName>
</protein>
<dbReference type="OrthoDB" id="368860at2"/>
<dbReference type="InterPro" id="IPR002559">
    <property type="entry name" value="Transposase_11"/>
</dbReference>
<dbReference type="STRING" id="1384057.CD33_19015"/>
<dbReference type="NCBIfam" id="NF033592">
    <property type="entry name" value="transpos_IS4_1"/>
    <property type="match status" value="1"/>
</dbReference>
<dbReference type="SUPFAM" id="SSF53098">
    <property type="entry name" value="Ribonuclease H-like"/>
    <property type="match status" value="1"/>
</dbReference>
<keyword evidence="3" id="KW-0238">DNA-binding</keyword>
<dbReference type="Proteomes" id="UP000030408">
    <property type="component" value="Unassembled WGS sequence"/>
</dbReference>
<dbReference type="GO" id="GO:0003677">
    <property type="term" value="F:DNA binding"/>
    <property type="evidence" value="ECO:0007669"/>
    <property type="project" value="UniProtKB-KW"/>
</dbReference>
<dbReference type="GO" id="GO:0004803">
    <property type="term" value="F:transposase activity"/>
    <property type="evidence" value="ECO:0007669"/>
    <property type="project" value="InterPro"/>
</dbReference>
<dbReference type="InterPro" id="IPR047952">
    <property type="entry name" value="Transpos_IS4"/>
</dbReference>
<evidence type="ECO:0000256" key="4">
    <source>
        <dbReference type="ARBA" id="ARBA00023172"/>
    </source>
</evidence>
<organism evidence="6 7">
    <name type="scientific">Ureibacillus sinduriensis BLB-1 = JCM 15800</name>
    <dbReference type="NCBI Taxonomy" id="1384057"/>
    <lineage>
        <taxon>Bacteria</taxon>
        <taxon>Bacillati</taxon>
        <taxon>Bacillota</taxon>
        <taxon>Bacilli</taxon>
        <taxon>Bacillales</taxon>
        <taxon>Caryophanaceae</taxon>
        <taxon>Ureibacillus</taxon>
    </lineage>
</organism>
<evidence type="ECO:0000256" key="1">
    <source>
        <dbReference type="ARBA" id="ARBA00010075"/>
    </source>
</evidence>
<dbReference type="EMBL" id="JPVO01000055">
    <property type="protein sequence ID" value="KGR74085.1"/>
    <property type="molecule type" value="Genomic_DNA"/>
</dbReference>
<dbReference type="eggNOG" id="COG3385">
    <property type="taxonomic scope" value="Bacteria"/>
</dbReference>
<dbReference type="AlphaFoldDB" id="A0A0A3HS90"/>
<dbReference type="Gene3D" id="3.90.350.10">
    <property type="entry name" value="Transposase Inhibitor Protein From Tn5, Chain A, domain 1"/>
    <property type="match status" value="1"/>
</dbReference>
<sequence length="404" mass="47212">MKSVDQNLVFRQYLSLLPQNKFGCPINNYHYKKMTDESLVKIFLLAGLFRWESLREIEIGIRSKEAIQQELNLKSISAAQLSRRLEILDTSQLAEILGQLTQRYWYLKSSKSKGINPNVGLLRIIDSSHIKLPNNAANWTAVSKDSSGVKLHLRIVVASPDSAFPEKMIPSTSNISDIDAVNYLIEADQALYVMDRGYAEKTKMGGWLQKGVNFLVRIKKTFRMETLRAYTPELPNVTRHEIVSIKTRPERLKLIEFLDEEGTSYRLLTNRLDLTEQEILDTYKNRWYIELFFKWLKQHIKVNHLFSNSPVGIWNQLFIALITYALLEILRLLKEPNKNIWQFFKTIRQYLMDSWSEIEKEFNRTLKPSKGRQKIPIKAHKELNFGFKSAIVSPISKEHYENKR</sequence>
<evidence type="ECO:0000256" key="3">
    <source>
        <dbReference type="ARBA" id="ARBA00023125"/>
    </source>
</evidence>
<dbReference type="PANTHER" id="PTHR33258">
    <property type="entry name" value="TRANSPOSASE INSL FOR INSERTION SEQUENCE ELEMENT IS186A-RELATED"/>
    <property type="match status" value="1"/>
</dbReference>
<keyword evidence="2" id="KW-0815">Transposition</keyword>
<comment type="similarity">
    <text evidence="1">Belongs to the transposase 11 family.</text>
</comment>
<accession>A0A0A3HS90</accession>
<proteinExistence type="inferred from homology"/>
<comment type="caution">
    <text evidence="6">The sequence shown here is derived from an EMBL/GenBank/DDBJ whole genome shotgun (WGS) entry which is preliminary data.</text>
</comment>
<evidence type="ECO:0000313" key="6">
    <source>
        <dbReference type="EMBL" id="KGR74085.1"/>
    </source>
</evidence>
<evidence type="ECO:0000256" key="2">
    <source>
        <dbReference type="ARBA" id="ARBA00022578"/>
    </source>
</evidence>
<dbReference type="Pfam" id="PF01609">
    <property type="entry name" value="DDE_Tnp_1"/>
    <property type="match status" value="1"/>
</dbReference>
<name>A0A0A3HS90_9BACL</name>
<dbReference type="RefSeq" id="WP_036203489.1">
    <property type="nucleotide sequence ID" value="NZ_AVCY01000001.1"/>
</dbReference>
<feature type="domain" description="Transposase IS4-like" evidence="5">
    <location>
        <begin position="122"/>
        <end position="326"/>
    </location>
</feature>
<dbReference type="GO" id="GO:0006313">
    <property type="term" value="P:DNA transposition"/>
    <property type="evidence" value="ECO:0007669"/>
    <property type="project" value="InterPro"/>
</dbReference>
<dbReference type="PANTHER" id="PTHR33258:SF1">
    <property type="entry name" value="TRANSPOSASE INSL FOR INSERTION SEQUENCE ELEMENT IS186A-RELATED"/>
    <property type="match status" value="1"/>
</dbReference>
<dbReference type="InterPro" id="IPR012337">
    <property type="entry name" value="RNaseH-like_sf"/>
</dbReference>
<evidence type="ECO:0000259" key="5">
    <source>
        <dbReference type="Pfam" id="PF01609"/>
    </source>
</evidence>
<keyword evidence="7" id="KW-1185">Reference proteome</keyword>
<keyword evidence="4" id="KW-0233">DNA recombination</keyword>